<dbReference type="AlphaFoldDB" id="A0AA39Y9I3"/>
<keyword evidence="3 6" id="KW-1133">Transmembrane helix</keyword>
<feature type="transmembrane region" description="Helical" evidence="6">
    <location>
        <begin position="364"/>
        <end position="382"/>
    </location>
</feature>
<evidence type="ECO:0000313" key="9">
    <source>
        <dbReference type="Proteomes" id="UP001174936"/>
    </source>
</evidence>
<sequence>METSEDPEKKPEAPQEPLDEQDVAHERLRALERNYGSTWDSPTDPEDPYNWPSLRKISIGLVFSFGHLVTLMSASMIAAALKDIERDLSIDATTAQIIFSTYFLGLALGPFPIAAWSEMGGRKQVWLFANAWFILWNALCPVGRSKGLMVAGRLMTGVGASAGITLTGPVMADMYRNEDRGKSLAIASFLPYLGPALGPILGGVVSHLVDWPWIFWIMSIINAAVTLLGLVCIRETYTPELLRRKAIATGSQLPAAEKHNSSAFIPKLRSHLARPFLLLMKRPVIQVMAFLLALDFAVYTFLLSTFAMLYMQRYGQSQFISSLHYLSISVGFTVAAQVGGRAMDAIYSRLSRGKNGRPELRIPYMVPGVLLIPAGLLWYGWSAQARVHWASVDAGAVVFTVGSLIVSQALFAYQLDEFAEHGASANAASRVFSNLLAFVFPIFAPRLYDGLGFGWGNSLLAGVWFVLVGPMPVLLWFWGERLRALGRKGGENPGAVGL</sequence>
<dbReference type="InterPro" id="IPR036259">
    <property type="entry name" value="MFS_trans_sf"/>
</dbReference>
<protein>
    <submittedName>
        <fullName evidence="8">Major facilitator superfamily domain-containing protein</fullName>
    </submittedName>
</protein>
<evidence type="ECO:0000256" key="6">
    <source>
        <dbReference type="SAM" id="Phobius"/>
    </source>
</evidence>
<keyword evidence="9" id="KW-1185">Reference proteome</keyword>
<dbReference type="PANTHER" id="PTHR23502">
    <property type="entry name" value="MAJOR FACILITATOR SUPERFAMILY"/>
    <property type="match status" value="1"/>
</dbReference>
<feature type="transmembrane region" description="Helical" evidence="6">
    <location>
        <begin position="323"/>
        <end position="343"/>
    </location>
</feature>
<evidence type="ECO:0000256" key="1">
    <source>
        <dbReference type="ARBA" id="ARBA00004141"/>
    </source>
</evidence>
<comment type="subcellular location">
    <subcellularLocation>
        <location evidence="1">Membrane</location>
        <topology evidence="1">Multi-pass membrane protein</topology>
    </subcellularLocation>
</comment>
<dbReference type="GO" id="GO:0016020">
    <property type="term" value="C:membrane"/>
    <property type="evidence" value="ECO:0007669"/>
    <property type="project" value="UniProtKB-SubCell"/>
</dbReference>
<evidence type="ECO:0000256" key="2">
    <source>
        <dbReference type="ARBA" id="ARBA00022692"/>
    </source>
</evidence>
<name>A0AA39Y9I3_9PEZI</name>
<evidence type="ECO:0000256" key="4">
    <source>
        <dbReference type="ARBA" id="ARBA00023136"/>
    </source>
</evidence>
<feature type="transmembrane region" description="Helical" evidence="6">
    <location>
        <begin position="184"/>
        <end position="207"/>
    </location>
</feature>
<feature type="transmembrane region" description="Helical" evidence="6">
    <location>
        <begin position="125"/>
        <end position="144"/>
    </location>
</feature>
<feature type="transmembrane region" description="Helical" evidence="6">
    <location>
        <begin position="284"/>
        <end position="311"/>
    </location>
</feature>
<feature type="transmembrane region" description="Helical" evidence="6">
    <location>
        <begin position="93"/>
        <end position="113"/>
    </location>
</feature>
<feature type="transmembrane region" description="Helical" evidence="6">
    <location>
        <begin position="59"/>
        <end position="81"/>
    </location>
</feature>
<comment type="caution">
    <text evidence="8">The sequence shown here is derived from an EMBL/GenBank/DDBJ whole genome shotgun (WGS) entry which is preliminary data.</text>
</comment>
<reference evidence="8" key="1">
    <citation type="submission" date="2023-06" db="EMBL/GenBank/DDBJ databases">
        <title>Genome-scale phylogeny and comparative genomics of the fungal order Sordariales.</title>
        <authorList>
            <consortium name="Lawrence Berkeley National Laboratory"/>
            <person name="Hensen N."/>
            <person name="Bonometti L."/>
            <person name="Westerberg I."/>
            <person name="Brannstrom I.O."/>
            <person name="Guillou S."/>
            <person name="Cros-Aarteil S."/>
            <person name="Calhoun S."/>
            <person name="Haridas S."/>
            <person name="Kuo A."/>
            <person name="Mondo S."/>
            <person name="Pangilinan J."/>
            <person name="Riley R."/>
            <person name="Labutti K."/>
            <person name="Andreopoulos B."/>
            <person name="Lipzen A."/>
            <person name="Chen C."/>
            <person name="Yanf M."/>
            <person name="Daum C."/>
            <person name="Ng V."/>
            <person name="Clum A."/>
            <person name="Steindorff A."/>
            <person name="Ohm R."/>
            <person name="Martin F."/>
            <person name="Silar P."/>
            <person name="Natvig D."/>
            <person name="Lalanne C."/>
            <person name="Gautier V."/>
            <person name="Ament-Velasquez S.L."/>
            <person name="Kruys A."/>
            <person name="Hutchinson M.I."/>
            <person name="Powell A.J."/>
            <person name="Barry K."/>
            <person name="Miller A.N."/>
            <person name="Grigoriev I.V."/>
            <person name="Debuchy R."/>
            <person name="Gladieux P."/>
            <person name="Thoren M.H."/>
            <person name="Johannesson H."/>
        </authorList>
    </citation>
    <scope>NUCLEOTIDE SEQUENCE</scope>
    <source>
        <strain evidence="8">SMH2532-1</strain>
    </source>
</reference>
<evidence type="ECO:0000259" key="7">
    <source>
        <dbReference type="PROSITE" id="PS50850"/>
    </source>
</evidence>
<evidence type="ECO:0000313" key="8">
    <source>
        <dbReference type="EMBL" id="KAK0648542.1"/>
    </source>
</evidence>
<dbReference type="Gene3D" id="1.20.1250.20">
    <property type="entry name" value="MFS general substrate transporter like domains"/>
    <property type="match status" value="1"/>
</dbReference>
<dbReference type="EMBL" id="JAULSV010000003">
    <property type="protein sequence ID" value="KAK0648542.1"/>
    <property type="molecule type" value="Genomic_DNA"/>
</dbReference>
<keyword evidence="4 6" id="KW-0472">Membrane</keyword>
<dbReference type="PROSITE" id="PS50850">
    <property type="entry name" value="MFS"/>
    <property type="match status" value="1"/>
</dbReference>
<feature type="transmembrane region" description="Helical" evidence="6">
    <location>
        <begin position="213"/>
        <end position="233"/>
    </location>
</feature>
<evidence type="ECO:0000256" key="5">
    <source>
        <dbReference type="SAM" id="MobiDB-lite"/>
    </source>
</evidence>
<dbReference type="Proteomes" id="UP001174936">
    <property type="component" value="Unassembled WGS sequence"/>
</dbReference>
<feature type="transmembrane region" description="Helical" evidence="6">
    <location>
        <begin position="150"/>
        <end position="172"/>
    </location>
</feature>
<feature type="compositionally biased region" description="Basic and acidic residues" evidence="5">
    <location>
        <begin position="1"/>
        <end position="13"/>
    </location>
</feature>
<accession>A0AA39Y9I3</accession>
<dbReference type="InterPro" id="IPR011701">
    <property type="entry name" value="MFS"/>
</dbReference>
<feature type="region of interest" description="Disordered" evidence="5">
    <location>
        <begin position="1"/>
        <end position="25"/>
    </location>
</feature>
<dbReference type="PANTHER" id="PTHR23502:SF60">
    <property type="entry name" value="MAJOR FACILITATOR SUPERFAMILY (MFS) PROFILE DOMAIN-CONTAINING PROTEIN-RELATED"/>
    <property type="match status" value="1"/>
</dbReference>
<dbReference type="PRINTS" id="PR01036">
    <property type="entry name" value="TCRTETB"/>
</dbReference>
<dbReference type="InterPro" id="IPR020846">
    <property type="entry name" value="MFS_dom"/>
</dbReference>
<feature type="transmembrane region" description="Helical" evidence="6">
    <location>
        <begin position="427"/>
        <end position="447"/>
    </location>
</feature>
<proteinExistence type="predicted"/>
<dbReference type="Pfam" id="PF07690">
    <property type="entry name" value="MFS_1"/>
    <property type="match status" value="1"/>
</dbReference>
<feature type="domain" description="Major facilitator superfamily (MFS) profile" evidence="7">
    <location>
        <begin position="59"/>
        <end position="481"/>
    </location>
</feature>
<dbReference type="SUPFAM" id="SSF103473">
    <property type="entry name" value="MFS general substrate transporter"/>
    <property type="match status" value="1"/>
</dbReference>
<feature type="transmembrane region" description="Helical" evidence="6">
    <location>
        <begin position="459"/>
        <end position="478"/>
    </location>
</feature>
<gene>
    <name evidence="8" type="ORF">B0T16DRAFT_456011</name>
</gene>
<feature type="transmembrane region" description="Helical" evidence="6">
    <location>
        <begin position="394"/>
        <end position="415"/>
    </location>
</feature>
<evidence type="ECO:0000256" key="3">
    <source>
        <dbReference type="ARBA" id="ARBA00022989"/>
    </source>
</evidence>
<keyword evidence="2 6" id="KW-0812">Transmembrane</keyword>
<dbReference type="GO" id="GO:0022857">
    <property type="term" value="F:transmembrane transporter activity"/>
    <property type="evidence" value="ECO:0007669"/>
    <property type="project" value="InterPro"/>
</dbReference>
<organism evidence="8 9">
    <name type="scientific">Cercophora newfieldiana</name>
    <dbReference type="NCBI Taxonomy" id="92897"/>
    <lineage>
        <taxon>Eukaryota</taxon>
        <taxon>Fungi</taxon>
        <taxon>Dikarya</taxon>
        <taxon>Ascomycota</taxon>
        <taxon>Pezizomycotina</taxon>
        <taxon>Sordariomycetes</taxon>
        <taxon>Sordariomycetidae</taxon>
        <taxon>Sordariales</taxon>
        <taxon>Lasiosphaeriaceae</taxon>
        <taxon>Cercophora</taxon>
    </lineage>
</organism>